<proteinExistence type="inferred from homology"/>
<evidence type="ECO:0000256" key="3">
    <source>
        <dbReference type="ARBA" id="ARBA00023163"/>
    </source>
</evidence>
<dbReference type="InterPro" id="IPR002831">
    <property type="entry name" value="Tscrpt_reg_TrmB_N"/>
</dbReference>
<dbReference type="InterPro" id="IPR011991">
    <property type="entry name" value="ArsR-like_HTH"/>
</dbReference>
<name>A0A265N7E3_9BACI</name>
<dbReference type="PANTHER" id="PTHR38465">
    <property type="entry name" value="HTH-TYPE TRANSCRIPTIONAL REGULATOR MJ1563-RELATED"/>
    <property type="match status" value="1"/>
</dbReference>
<dbReference type="EMBL" id="NPMS01000007">
    <property type="protein sequence ID" value="OZU87922.1"/>
    <property type="molecule type" value="Genomic_DNA"/>
</dbReference>
<dbReference type="PIRSF" id="PIRSF006707">
    <property type="entry name" value="MJ1563"/>
    <property type="match status" value="1"/>
</dbReference>
<dbReference type="InterPro" id="IPR036388">
    <property type="entry name" value="WH-like_DNA-bd_sf"/>
</dbReference>
<evidence type="ECO:0000256" key="5">
    <source>
        <dbReference type="SAM" id="Coils"/>
    </source>
</evidence>
<keyword evidence="2 4" id="KW-0238">DNA-binding</keyword>
<dbReference type="InterPro" id="IPR036390">
    <property type="entry name" value="WH_DNA-bd_sf"/>
</dbReference>
<reference evidence="7 8" key="1">
    <citation type="submission" date="2017-08" db="EMBL/GenBank/DDBJ databases">
        <title>Virgibacillus indicus sp. nov. and Virgibacillus profoundi sp. nov, two moderately halophilic bacteria isolated from marine sediment by using the Microfluidic Streak Plate.</title>
        <authorList>
            <person name="Xu B."/>
            <person name="Hu B."/>
            <person name="Wang J."/>
            <person name="Zhu Y."/>
            <person name="Huang L."/>
            <person name="Du W."/>
            <person name="Huang Y."/>
        </authorList>
    </citation>
    <scope>NUCLEOTIDE SEQUENCE [LARGE SCALE GENOMIC DNA]</scope>
    <source>
        <strain evidence="7 8">IO3-P2-C2</strain>
    </source>
</reference>
<keyword evidence="1 4" id="KW-0805">Transcription regulation</keyword>
<dbReference type="RefSeq" id="WP_094886610.1">
    <property type="nucleotide sequence ID" value="NZ_NPMS01000007.1"/>
</dbReference>
<gene>
    <name evidence="7" type="ORF">CIL03_14565</name>
</gene>
<accession>A0A265N7E3</accession>
<organism evidence="7 8">
    <name type="scientific">Virgibacillus indicus</name>
    <dbReference type="NCBI Taxonomy" id="2024554"/>
    <lineage>
        <taxon>Bacteria</taxon>
        <taxon>Bacillati</taxon>
        <taxon>Bacillota</taxon>
        <taxon>Bacilli</taxon>
        <taxon>Bacillales</taxon>
        <taxon>Bacillaceae</taxon>
        <taxon>Virgibacillus</taxon>
    </lineage>
</organism>
<dbReference type="CDD" id="cd00090">
    <property type="entry name" value="HTH_ARSR"/>
    <property type="match status" value="1"/>
</dbReference>
<keyword evidence="5" id="KW-0175">Coiled coil</keyword>
<dbReference type="PANTHER" id="PTHR38465:SF1">
    <property type="entry name" value="HTH-TYPE TRANSCRIPTIONAL REGULATOR MJ1563-RELATED"/>
    <property type="match status" value="1"/>
</dbReference>
<evidence type="ECO:0000256" key="2">
    <source>
        <dbReference type="ARBA" id="ARBA00023125"/>
    </source>
</evidence>
<dbReference type="InterPro" id="IPR052362">
    <property type="entry name" value="HTH-GbsR_regulator"/>
</dbReference>
<dbReference type="GO" id="GO:0003677">
    <property type="term" value="F:DNA binding"/>
    <property type="evidence" value="ECO:0007669"/>
    <property type="project" value="UniProtKB-UniRule"/>
</dbReference>
<feature type="coiled-coil region" evidence="5">
    <location>
        <begin position="121"/>
        <end position="148"/>
    </location>
</feature>
<comment type="similarity">
    <text evidence="4">Belongs to the GbsR family.</text>
</comment>
<protein>
    <recommendedName>
        <fullName evidence="4">HTH-type transcriptional regulator</fullName>
    </recommendedName>
</protein>
<dbReference type="Proteomes" id="UP000216498">
    <property type="component" value="Unassembled WGS sequence"/>
</dbReference>
<evidence type="ECO:0000313" key="8">
    <source>
        <dbReference type="Proteomes" id="UP000216498"/>
    </source>
</evidence>
<sequence length="162" mass="19086">MNDAKRENLTNKIIIEFSKTLEMFNLNQLEARLFAYLYLSEKPLTLDEMSEALGKSKTSMSTGIRSLSDVNLVTRVWKKGIRKDLYQANSQLFKSFMNWYINKWIEAANHQKDSLLEIDKEIRHEQDNEDASENLANLEKQLKAIIQFHNEVEILFRDIKQE</sequence>
<dbReference type="AlphaFoldDB" id="A0A265N7E3"/>
<dbReference type="SUPFAM" id="SSF46785">
    <property type="entry name" value="Winged helix' DNA-binding domain"/>
    <property type="match status" value="1"/>
</dbReference>
<evidence type="ECO:0000259" key="6">
    <source>
        <dbReference type="Pfam" id="PF01978"/>
    </source>
</evidence>
<keyword evidence="8" id="KW-1185">Reference proteome</keyword>
<feature type="domain" description="Transcription regulator TrmB N-terminal" evidence="6">
    <location>
        <begin position="21"/>
        <end position="87"/>
    </location>
</feature>
<dbReference type="OrthoDB" id="9800374at2"/>
<dbReference type="Gene3D" id="1.10.10.10">
    <property type="entry name" value="Winged helix-like DNA-binding domain superfamily/Winged helix DNA-binding domain"/>
    <property type="match status" value="1"/>
</dbReference>
<dbReference type="Pfam" id="PF01978">
    <property type="entry name" value="TrmB"/>
    <property type="match status" value="1"/>
</dbReference>
<evidence type="ECO:0000313" key="7">
    <source>
        <dbReference type="EMBL" id="OZU87922.1"/>
    </source>
</evidence>
<dbReference type="InterPro" id="IPR026282">
    <property type="entry name" value="MJ1563"/>
</dbReference>
<evidence type="ECO:0000256" key="4">
    <source>
        <dbReference type="PIRNR" id="PIRNR006707"/>
    </source>
</evidence>
<evidence type="ECO:0000256" key="1">
    <source>
        <dbReference type="ARBA" id="ARBA00023015"/>
    </source>
</evidence>
<comment type="caution">
    <text evidence="7">The sequence shown here is derived from an EMBL/GenBank/DDBJ whole genome shotgun (WGS) entry which is preliminary data.</text>
</comment>
<keyword evidence="3 4" id="KW-0804">Transcription</keyword>